<dbReference type="KEGG" id="sata:C5746_39630"/>
<feature type="transmembrane region" description="Helical" evidence="2">
    <location>
        <begin position="144"/>
        <end position="163"/>
    </location>
</feature>
<evidence type="ECO:0000313" key="4">
    <source>
        <dbReference type="EMBL" id="AXE82023.1"/>
    </source>
</evidence>
<proteinExistence type="predicted"/>
<gene>
    <name evidence="4" type="ORF">C5746_39630</name>
</gene>
<feature type="domain" description="AB hydrolase-1" evidence="3">
    <location>
        <begin position="201"/>
        <end position="462"/>
    </location>
</feature>
<dbReference type="InterPro" id="IPR000073">
    <property type="entry name" value="AB_hydrolase_1"/>
</dbReference>
<name>A0A2Z5JNT0_STRAR</name>
<evidence type="ECO:0000256" key="2">
    <source>
        <dbReference type="SAM" id="Phobius"/>
    </source>
</evidence>
<feature type="region of interest" description="Disordered" evidence="1">
    <location>
        <begin position="1"/>
        <end position="30"/>
    </location>
</feature>
<keyword evidence="2" id="KW-0472">Membrane</keyword>
<sequence>MWQHALRARATRTRHDGRMPVPGTWMSPAHTREGKASCVVGPRPGFTSAPAAARTAVTEGGARHRAWRLWGFQGTMLVPGAETRGVPGSGHEGWDGEETMRPGTRVADAILRLLSRDWAGLAIALLPATAGAWCVTLGTGWRILGGVLCAVALALALGSLRHLMHVARVRVRYPPPGRMVDVGGYRVHILAEGDAGPRSTVVWMPGGHAGGYAMYRLHALARERTRSVLVDRPGSGWSDPGPFPRTTAAEAVELLMALERAGEKGPYVFVGHSFGGLLMANAARRRPDLVAGLVLLDPTPPDVVAFGPSLPALRHAVRDQTALALRHLFGLHALVSRNEASSLEDPTQVLAVIETRTKANCAAASILRELSPDGITRDGWQTVVHDGELGSLPLLLVAPRDLTGGDEIFDAVDDPEESARVRHFFLTVRERFLAASSAARRVYTPEGTGHDFPDRVPEFVVQVVGSLLDERGPGAPDPF</sequence>
<organism evidence="4 5">
    <name type="scientific">Streptomyces atratus</name>
    <dbReference type="NCBI Taxonomy" id="1893"/>
    <lineage>
        <taxon>Bacteria</taxon>
        <taxon>Bacillati</taxon>
        <taxon>Actinomycetota</taxon>
        <taxon>Actinomycetes</taxon>
        <taxon>Kitasatosporales</taxon>
        <taxon>Streptomycetaceae</taxon>
        <taxon>Streptomyces</taxon>
    </lineage>
</organism>
<dbReference type="InterPro" id="IPR029058">
    <property type="entry name" value="AB_hydrolase_fold"/>
</dbReference>
<dbReference type="Gene3D" id="3.40.50.1820">
    <property type="entry name" value="alpha/beta hydrolase"/>
    <property type="match status" value="1"/>
</dbReference>
<dbReference type="PANTHER" id="PTHR42886">
    <property type="entry name" value="RE40534P-RELATED"/>
    <property type="match status" value="1"/>
</dbReference>
<feature type="compositionally biased region" description="Basic residues" evidence="1">
    <location>
        <begin position="1"/>
        <end position="12"/>
    </location>
</feature>
<dbReference type="GO" id="GO:0003824">
    <property type="term" value="F:catalytic activity"/>
    <property type="evidence" value="ECO:0007669"/>
    <property type="project" value="UniProtKB-ARBA"/>
</dbReference>
<accession>A0A2Z5JNT0</accession>
<reference evidence="4 5" key="1">
    <citation type="journal article" date="2018" name="Front. Microbiol.">
        <title>Genome Sequencing of Streptomyces atratus SCSIOZH16 and Activation Production of Nocardamine via Metabolic Engineering.</title>
        <authorList>
            <person name="Li Y."/>
            <person name="Zhang C."/>
            <person name="Liu C."/>
            <person name="Ju J."/>
            <person name="Ma J."/>
        </authorList>
    </citation>
    <scope>NUCLEOTIDE SEQUENCE [LARGE SCALE GENOMIC DNA]</scope>
    <source>
        <strain evidence="4 5">SCSIO_ZH16</strain>
    </source>
</reference>
<dbReference type="PANTHER" id="PTHR42886:SF29">
    <property type="entry name" value="PUMMELIG, ISOFORM A"/>
    <property type="match status" value="1"/>
</dbReference>
<keyword evidence="2" id="KW-1133">Transmembrane helix</keyword>
<evidence type="ECO:0000256" key="1">
    <source>
        <dbReference type="SAM" id="MobiDB-lite"/>
    </source>
</evidence>
<keyword evidence="2" id="KW-0812">Transmembrane</keyword>
<evidence type="ECO:0000313" key="5">
    <source>
        <dbReference type="Proteomes" id="UP000252698"/>
    </source>
</evidence>
<protein>
    <recommendedName>
        <fullName evidence="3">AB hydrolase-1 domain-containing protein</fullName>
    </recommendedName>
</protein>
<dbReference type="EMBL" id="CP027306">
    <property type="protein sequence ID" value="AXE82023.1"/>
    <property type="molecule type" value="Genomic_DNA"/>
</dbReference>
<dbReference type="Pfam" id="PF12697">
    <property type="entry name" value="Abhydrolase_6"/>
    <property type="match status" value="1"/>
</dbReference>
<dbReference type="Proteomes" id="UP000252698">
    <property type="component" value="Chromosome"/>
</dbReference>
<dbReference type="AlphaFoldDB" id="A0A2Z5JNT0"/>
<dbReference type="SUPFAM" id="SSF53474">
    <property type="entry name" value="alpha/beta-Hydrolases"/>
    <property type="match status" value="1"/>
</dbReference>
<feature type="transmembrane region" description="Helical" evidence="2">
    <location>
        <begin position="118"/>
        <end position="138"/>
    </location>
</feature>
<evidence type="ECO:0000259" key="3">
    <source>
        <dbReference type="Pfam" id="PF12697"/>
    </source>
</evidence>